<feature type="region of interest" description="FAD-dependent cmnm(5)s(2)U34 oxidoreductase" evidence="10">
    <location>
        <begin position="300"/>
        <end position="698"/>
    </location>
</feature>
<dbReference type="InterPro" id="IPR017610">
    <property type="entry name" value="tRNA_S-uridine_synth_MnmC_C"/>
</dbReference>
<accession>A0A0S2K0P3</accession>
<dbReference type="GO" id="GO:0002098">
    <property type="term" value="P:tRNA wobble uridine modification"/>
    <property type="evidence" value="ECO:0007669"/>
    <property type="project" value="TreeGrafter"/>
</dbReference>
<protein>
    <recommendedName>
        <fullName evidence="10">tRNA 5-methylaminomethyl-2-thiouridine biosynthesis bifunctional protein MnmC</fullName>
        <shortName evidence="10">tRNA mnm(5)s(2)U biosynthesis bifunctional protein</shortName>
    </recommendedName>
    <domain>
        <recommendedName>
            <fullName evidence="10">tRNA (mnm(5)s(2)U34)-methyltransferase</fullName>
            <ecNumber evidence="10">2.1.1.61</ecNumber>
        </recommendedName>
    </domain>
    <domain>
        <recommendedName>
            <fullName evidence="10">FAD-dependent cmnm(5)s(2)U34 oxidoreductase</fullName>
            <ecNumber evidence="10">1.5.-.-</ecNumber>
        </recommendedName>
    </domain>
</protein>
<dbReference type="GO" id="GO:0016645">
    <property type="term" value="F:oxidoreductase activity, acting on the CH-NH group of donors"/>
    <property type="evidence" value="ECO:0007669"/>
    <property type="project" value="InterPro"/>
</dbReference>
<dbReference type="InterPro" id="IPR047785">
    <property type="entry name" value="tRNA_MNMC2"/>
</dbReference>
<evidence type="ECO:0000256" key="3">
    <source>
        <dbReference type="ARBA" id="ARBA00022630"/>
    </source>
</evidence>
<keyword evidence="6 10" id="KW-0819">tRNA processing</keyword>
<evidence type="ECO:0000256" key="1">
    <source>
        <dbReference type="ARBA" id="ARBA00022490"/>
    </source>
</evidence>
<dbReference type="NCBIfam" id="TIGR03197">
    <property type="entry name" value="MnmC_Cterm"/>
    <property type="match status" value="1"/>
</dbReference>
<keyword evidence="9 10" id="KW-0511">Multifunctional enzyme</keyword>
<dbReference type="InterPro" id="IPR006076">
    <property type="entry name" value="FAD-dep_OxRdtase"/>
</dbReference>
<dbReference type="GO" id="GO:0050660">
    <property type="term" value="F:flavin adenine dinucleotide binding"/>
    <property type="evidence" value="ECO:0007669"/>
    <property type="project" value="UniProtKB-UniRule"/>
</dbReference>
<keyword evidence="7 10" id="KW-0274">FAD</keyword>
<dbReference type="PATRIC" id="fig|161398.10.peg.1305"/>
<dbReference type="EMBL" id="CP013187">
    <property type="protein sequence ID" value="ALO41793.1"/>
    <property type="molecule type" value="Genomic_DNA"/>
</dbReference>
<organism evidence="13 14">
    <name type="scientific">Pseudoalteromonas phenolica</name>
    <dbReference type="NCBI Taxonomy" id="161398"/>
    <lineage>
        <taxon>Bacteria</taxon>
        <taxon>Pseudomonadati</taxon>
        <taxon>Pseudomonadota</taxon>
        <taxon>Gammaproteobacteria</taxon>
        <taxon>Alteromonadales</taxon>
        <taxon>Pseudoalteromonadaceae</taxon>
        <taxon>Pseudoalteromonas</taxon>
    </lineage>
</organism>
<dbReference type="AlphaFoldDB" id="A0A0S2K0P3"/>
<dbReference type="Pfam" id="PF01266">
    <property type="entry name" value="DAO"/>
    <property type="match status" value="1"/>
</dbReference>
<evidence type="ECO:0000256" key="9">
    <source>
        <dbReference type="ARBA" id="ARBA00023268"/>
    </source>
</evidence>
<keyword evidence="3 10" id="KW-0285">Flavoprotein</keyword>
<dbReference type="InterPro" id="IPR023032">
    <property type="entry name" value="tRNA_MAMT_biosynth_bifunc_MnmC"/>
</dbReference>
<evidence type="ECO:0000256" key="8">
    <source>
        <dbReference type="ARBA" id="ARBA00023002"/>
    </source>
</evidence>
<reference evidence="13 14" key="1">
    <citation type="submission" date="2015-11" db="EMBL/GenBank/DDBJ databases">
        <authorList>
            <person name="Zhang Y."/>
            <person name="Guo Z."/>
        </authorList>
    </citation>
    <scope>NUCLEOTIDE SEQUENCE [LARGE SCALE GENOMIC DNA]</scope>
    <source>
        <strain evidence="13 14">KCTC 12086</strain>
    </source>
</reference>
<dbReference type="EC" id="2.1.1.61" evidence="10"/>
<dbReference type="HAMAP" id="MF_01102">
    <property type="entry name" value="MnmC"/>
    <property type="match status" value="1"/>
</dbReference>
<keyword evidence="4 10" id="KW-0808">Transferase</keyword>
<dbReference type="STRING" id="161398.PP2015_1280"/>
<evidence type="ECO:0000256" key="2">
    <source>
        <dbReference type="ARBA" id="ARBA00022603"/>
    </source>
</evidence>
<evidence type="ECO:0000259" key="12">
    <source>
        <dbReference type="Pfam" id="PF05430"/>
    </source>
</evidence>
<dbReference type="GO" id="GO:0005737">
    <property type="term" value="C:cytoplasm"/>
    <property type="evidence" value="ECO:0007669"/>
    <property type="project" value="UniProtKB-SubCell"/>
</dbReference>
<dbReference type="GO" id="GO:0004808">
    <property type="term" value="F:tRNA (5-methylaminomethyl-2-thiouridylate)(34)-methyltransferase activity"/>
    <property type="evidence" value="ECO:0007669"/>
    <property type="project" value="UniProtKB-EC"/>
</dbReference>
<evidence type="ECO:0000256" key="10">
    <source>
        <dbReference type="HAMAP-Rule" id="MF_01102"/>
    </source>
</evidence>
<comment type="catalytic activity">
    <reaction evidence="10">
        <text>5-aminomethyl-2-thiouridine(34) in tRNA + S-adenosyl-L-methionine = 5-methylaminomethyl-2-thiouridine(34) in tRNA + S-adenosyl-L-homocysteine + H(+)</text>
        <dbReference type="Rhea" id="RHEA:19569"/>
        <dbReference type="Rhea" id="RHEA-COMP:10195"/>
        <dbReference type="Rhea" id="RHEA-COMP:10197"/>
        <dbReference type="ChEBI" id="CHEBI:15378"/>
        <dbReference type="ChEBI" id="CHEBI:57856"/>
        <dbReference type="ChEBI" id="CHEBI:59789"/>
        <dbReference type="ChEBI" id="CHEBI:74454"/>
        <dbReference type="ChEBI" id="CHEBI:74455"/>
        <dbReference type="EC" id="2.1.1.61"/>
    </reaction>
</comment>
<dbReference type="GO" id="GO:0032259">
    <property type="term" value="P:methylation"/>
    <property type="evidence" value="ECO:0007669"/>
    <property type="project" value="UniProtKB-KW"/>
</dbReference>
<dbReference type="KEGG" id="pphe:PP2015_1280"/>
<feature type="region of interest" description="tRNA (mnm(5)s(2)U34)-methyltransferase" evidence="10">
    <location>
        <begin position="1"/>
        <end position="275"/>
    </location>
</feature>
<dbReference type="Pfam" id="PF05430">
    <property type="entry name" value="Methyltransf_30"/>
    <property type="match status" value="1"/>
</dbReference>
<sequence length="698" mass="78236">MVSFPAYTRTLNCFLLNFNGRKQLKHVEYCINSILIALIMIKNAQIHFNESGTPVADDFDDVYFSNDDGLAESHYVFYENNNISTRLACHDQKHFVIAETGFGTGLNFLNTWQQWRQIEGNKAKLHFISFEKFPIKQSELAKALAAWPSLASLSEQLCKHYPIALEGCHRIEFEDGRVVLDLWFGDVHDTLPKMNFTQLGIVDAWYLDGFAPSKNPDMWTQPLFNAMANLSRDNATFATFTAAGFVRRGLQEAGFECKKVKGFGRKREMVVGQLNTANSTRNTPEFYNLNIRPLNKVAIIGGGIGSSCLLYHLAKRGINATLFCQDDALAKGASHNRQGAVYPNLQSENSPSSEFYAHSYLYALRLYKAIAEQGFEYDHDWCGVLLQAVNDSKALQHKKLVEKAVWPDALIYPVDASQASELAGAELPYSGLFFPEAGWVNPAQLTHAVFDAANALQGVQTHFNTDIQTLEQSEDGWYLVTEDNRVGPFSDVFVCAGEHSDRFEQTKDISLHGVRGQVSHIRSGEASDRLKTVLCHKGYFTPSHDGHHCMGATFDKHTKSRELKDEDNVINKAQLMKFYEQNDFAQSLGEITSAKAAVRCCFNDHLPMLGQVPEKSDLCHAYANLSKGKQYDFSEEQVPYAGLHIVTGFGARGLCSAPLATEHLIAKLCNEPSPYSLRVNEAIHPNRFIVRDLIRNKI</sequence>
<evidence type="ECO:0000256" key="4">
    <source>
        <dbReference type="ARBA" id="ARBA00022679"/>
    </source>
</evidence>
<evidence type="ECO:0000313" key="14">
    <source>
        <dbReference type="Proteomes" id="UP000061457"/>
    </source>
</evidence>
<comment type="cofactor">
    <cofactor evidence="10">
        <name>FAD</name>
        <dbReference type="ChEBI" id="CHEBI:57692"/>
    </cofactor>
</comment>
<keyword evidence="8 10" id="KW-0560">Oxidoreductase</keyword>
<dbReference type="Gene3D" id="3.40.50.150">
    <property type="entry name" value="Vaccinia Virus protein VP39"/>
    <property type="match status" value="1"/>
</dbReference>
<evidence type="ECO:0000256" key="6">
    <source>
        <dbReference type="ARBA" id="ARBA00022694"/>
    </source>
</evidence>
<dbReference type="InterPro" id="IPR036188">
    <property type="entry name" value="FAD/NAD-bd_sf"/>
</dbReference>
<keyword evidence="1 10" id="KW-0963">Cytoplasm</keyword>
<gene>
    <name evidence="10" type="primary">mnmC</name>
    <name evidence="13" type="ORF">PP2015_1280</name>
</gene>
<dbReference type="Proteomes" id="UP000061457">
    <property type="component" value="Chromosome I"/>
</dbReference>
<proteinExistence type="inferred from homology"/>
<evidence type="ECO:0000256" key="5">
    <source>
        <dbReference type="ARBA" id="ARBA00022691"/>
    </source>
</evidence>
<keyword evidence="14" id="KW-1185">Reference proteome</keyword>
<dbReference type="EC" id="1.5.-.-" evidence="10"/>
<dbReference type="PANTHER" id="PTHR13847:SF283">
    <property type="entry name" value="TRNA 5-METHYLAMINOMETHYL-2-THIOURIDINE BIOSYNTHESIS BIFUNCTIONAL PROTEIN MNMC"/>
    <property type="match status" value="1"/>
</dbReference>
<dbReference type="Gene3D" id="3.50.50.60">
    <property type="entry name" value="FAD/NAD(P)-binding domain"/>
    <property type="match status" value="1"/>
</dbReference>
<feature type="domain" description="MnmC-like methyltransferase" evidence="12">
    <location>
        <begin position="150"/>
        <end position="274"/>
    </location>
</feature>
<keyword evidence="2 10" id="KW-0489">Methyltransferase</keyword>
<evidence type="ECO:0000256" key="7">
    <source>
        <dbReference type="ARBA" id="ARBA00022827"/>
    </source>
</evidence>
<comment type="function">
    <text evidence="10">Catalyzes the last two steps in the biosynthesis of 5-methylaminomethyl-2-thiouridine (mnm(5)s(2)U) at the wobble position (U34) in tRNA. Catalyzes the FAD-dependent demodification of cmnm(5)s(2)U34 to nm(5)s(2)U34, followed by the transfer of a methyl group from S-adenosyl-L-methionine to nm(5)s(2)U34, to form mnm(5)s(2)U34.</text>
</comment>
<dbReference type="Gene3D" id="3.30.9.10">
    <property type="entry name" value="D-Amino Acid Oxidase, subunit A, domain 2"/>
    <property type="match status" value="1"/>
</dbReference>
<dbReference type="InterPro" id="IPR008471">
    <property type="entry name" value="MnmC-like_methylTransf"/>
</dbReference>
<dbReference type="FunFam" id="3.40.50.150:FF:000107">
    <property type="entry name" value="tRNA 5-methylaminomethyl-2-thiouridine biosynthesis bifunctional protein MnmC"/>
    <property type="match status" value="1"/>
</dbReference>
<name>A0A0S2K0P3_9GAMM</name>
<dbReference type="NCBIfam" id="NF033855">
    <property type="entry name" value="tRNA_MNMC2"/>
    <property type="match status" value="1"/>
</dbReference>
<evidence type="ECO:0000313" key="13">
    <source>
        <dbReference type="EMBL" id="ALO41793.1"/>
    </source>
</evidence>
<comment type="similarity">
    <text evidence="10">In the N-terminal section; belongs to the methyltransferase superfamily. tRNA (mnm(5)s(2)U34)-methyltransferase family.</text>
</comment>
<comment type="similarity">
    <text evidence="10">In the C-terminal section; belongs to the DAO family.</text>
</comment>
<feature type="domain" description="FAD dependent oxidoreductase" evidence="11">
    <location>
        <begin position="296"/>
        <end position="663"/>
    </location>
</feature>
<dbReference type="NCBIfam" id="NF002481">
    <property type="entry name" value="PRK01747.1-2"/>
    <property type="match status" value="1"/>
</dbReference>
<evidence type="ECO:0000259" key="11">
    <source>
        <dbReference type="Pfam" id="PF01266"/>
    </source>
</evidence>
<dbReference type="PANTHER" id="PTHR13847">
    <property type="entry name" value="SARCOSINE DEHYDROGENASE-RELATED"/>
    <property type="match status" value="1"/>
</dbReference>
<dbReference type="SUPFAM" id="SSF51905">
    <property type="entry name" value="FAD/NAD(P)-binding domain"/>
    <property type="match status" value="1"/>
</dbReference>
<keyword evidence="5 10" id="KW-0949">S-adenosyl-L-methionine</keyword>
<dbReference type="InterPro" id="IPR029063">
    <property type="entry name" value="SAM-dependent_MTases_sf"/>
</dbReference>
<comment type="subcellular location">
    <subcellularLocation>
        <location evidence="10">Cytoplasm</location>
    </subcellularLocation>
</comment>